<sequence>MGNYEIKRGVAWGTLITSLLLFWATYPSRVSYRPPFPELTEWIGIPVLLLILAGLLFLCYLCRSWLGVGIVAVGLAAGILGGTFKEFQANRYHERFTHAHHNLFLNQRDKRQNWTRHKLMAGVCLAGGGLSAAMLRDRV</sequence>
<keyword evidence="1" id="KW-1133">Transmembrane helix</keyword>
<accession>A0A518CKP2</accession>
<evidence type="ECO:0000256" key="1">
    <source>
        <dbReference type="SAM" id="Phobius"/>
    </source>
</evidence>
<proteinExistence type="predicted"/>
<dbReference type="EMBL" id="CP036281">
    <property type="protein sequence ID" value="QDU79788.1"/>
    <property type="molecule type" value="Genomic_DNA"/>
</dbReference>
<feature type="transmembrane region" description="Helical" evidence="1">
    <location>
        <begin position="65"/>
        <end position="84"/>
    </location>
</feature>
<keyword evidence="1" id="KW-0812">Transmembrane</keyword>
<keyword evidence="1" id="KW-0472">Membrane</keyword>
<dbReference type="RefSeq" id="WP_144994668.1">
    <property type="nucleotide sequence ID" value="NZ_CP036281.1"/>
</dbReference>
<dbReference type="Proteomes" id="UP000317178">
    <property type="component" value="Chromosome"/>
</dbReference>
<feature type="transmembrane region" description="Helical" evidence="1">
    <location>
        <begin position="9"/>
        <end position="27"/>
    </location>
</feature>
<reference evidence="2 3" key="1">
    <citation type="submission" date="2019-02" db="EMBL/GenBank/DDBJ databases">
        <title>Deep-cultivation of Planctomycetes and their phenomic and genomic characterization uncovers novel biology.</title>
        <authorList>
            <person name="Wiegand S."/>
            <person name="Jogler M."/>
            <person name="Boedeker C."/>
            <person name="Pinto D."/>
            <person name="Vollmers J."/>
            <person name="Rivas-Marin E."/>
            <person name="Kohn T."/>
            <person name="Peeters S.H."/>
            <person name="Heuer A."/>
            <person name="Rast P."/>
            <person name="Oberbeckmann S."/>
            <person name="Bunk B."/>
            <person name="Jeske O."/>
            <person name="Meyerdierks A."/>
            <person name="Storesund J.E."/>
            <person name="Kallscheuer N."/>
            <person name="Luecker S."/>
            <person name="Lage O.M."/>
            <person name="Pohl T."/>
            <person name="Merkel B.J."/>
            <person name="Hornburger P."/>
            <person name="Mueller R.-W."/>
            <person name="Bruemmer F."/>
            <person name="Labrenz M."/>
            <person name="Spormann A.M."/>
            <person name="Op den Camp H."/>
            <person name="Overmann J."/>
            <person name="Amann R."/>
            <person name="Jetten M.S.M."/>
            <person name="Mascher T."/>
            <person name="Medema M.H."/>
            <person name="Devos D.P."/>
            <person name="Kaster A.-K."/>
            <person name="Ovreas L."/>
            <person name="Rohde M."/>
            <person name="Galperin M.Y."/>
            <person name="Jogler C."/>
        </authorList>
    </citation>
    <scope>NUCLEOTIDE SEQUENCE [LARGE SCALE GENOMIC DNA]</scope>
    <source>
        <strain evidence="2 3">Pla110</strain>
    </source>
</reference>
<evidence type="ECO:0000313" key="2">
    <source>
        <dbReference type="EMBL" id="QDU79788.1"/>
    </source>
</evidence>
<feature type="transmembrane region" description="Helical" evidence="1">
    <location>
        <begin position="39"/>
        <end position="58"/>
    </location>
</feature>
<keyword evidence="3" id="KW-1185">Reference proteome</keyword>
<organism evidence="2 3">
    <name type="scientific">Polystyrenella longa</name>
    <dbReference type="NCBI Taxonomy" id="2528007"/>
    <lineage>
        <taxon>Bacteria</taxon>
        <taxon>Pseudomonadati</taxon>
        <taxon>Planctomycetota</taxon>
        <taxon>Planctomycetia</taxon>
        <taxon>Planctomycetales</taxon>
        <taxon>Planctomycetaceae</taxon>
        <taxon>Polystyrenella</taxon>
    </lineage>
</organism>
<protein>
    <submittedName>
        <fullName evidence="2">Uncharacterized protein</fullName>
    </submittedName>
</protein>
<evidence type="ECO:0000313" key="3">
    <source>
        <dbReference type="Proteomes" id="UP000317178"/>
    </source>
</evidence>
<dbReference type="KEGG" id="plon:Pla110_15020"/>
<dbReference type="AlphaFoldDB" id="A0A518CKP2"/>
<gene>
    <name evidence="2" type="ORF">Pla110_15020</name>
</gene>
<name>A0A518CKP2_9PLAN</name>